<sequence length="237" mass="26493">MSVLLIDAGNTRIKWRYQGDDGAVHRGGCAHADVAAQQWPAVDRALVASVHDNPGLHRQLHQQFAERLVWLSHPLLDHDHFRHCYSHPERLGVDRWLAMLGARKHSDADLLVVDAGTALTVDFLSSDNQHEGGFIVPGLTLAQQALWQNTERVRPYQDEVASEQLQPGRDTVQCVTAGIRRQQIAFVRSVLDDFTGYVPLFTGGDGEWLAVAMDVPYWPELIFDGLDTLCAGYFSAW</sequence>
<comment type="subcellular location">
    <subcellularLocation>
        <location evidence="3 16">Cytoplasm</location>
    </subcellularLocation>
</comment>
<keyword evidence="11 16" id="KW-0067">ATP-binding</keyword>
<evidence type="ECO:0000256" key="12">
    <source>
        <dbReference type="ARBA" id="ARBA00022958"/>
    </source>
</evidence>
<evidence type="ECO:0000256" key="13">
    <source>
        <dbReference type="ARBA" id="ARBA00022993"/>
    </source>
</evidence>
<dbReference type="GO" id="GO:0004594">
    <property type="term" value="F:pantothenate kinase activity"/>
    <property type="evidence" value="ECO:0007669"/>
    <property type="project" value="UniProtKB-EC"/>
</dbReference>
<keyword evidence="10 16" id="KW-0418">Kinase</keyword>
<evidence type="ECO:0000313" key="18">
    <source>
        <dbReference type="Proteomes" id="UP001620597"/>
    </source>
</evidence>
<evidence type="ECO:0000256" key="5">
    <source>
        <dbReference type="ARBA" id="ARBA00011738"/>
    </source>
</evidence>
<keyword evidence="13 16" id="KW-0173">Coenzyme A biosynthesis</keyword>
<comment type="cofactor">
    <cofactor evidence="16">
        <name>NH4(+)</name>
        <dbReference type="ChEBI" id="CHEBI:28938"/>
    </cofactor>
    <cofactor evidence="16">
        <name>K(+)</name>
        <dbReference type="ChEBI" id="CHEBI:29103"/>
    </cofactor>
    <text evidence="16">A monovalent cation. Ammonium or potassium.</text>
</comment>
<evidence type="ECO:0000256" key="2">
    <source>
        <dbReference type="ARBA" id="ARBA00001958"/>
    </source>
</evidence>
<keyword evidence="18" id="KW-1185">Reference proteome</keyword>
<keyword evidence="12 16" id="KW-0630">Potassium</keyword>
<comment type="function">
    <text evidence="16">Catalyzes the phosphorylation of pantothenate (Pan), the first step in CoA biosynthesis.</text>
</comment>
<dbReference type="HAMAP" id="MF_01274">
    <property type="entry name" value="Pantothen_kinase_3"/>
    <property type="match status" value="1"/>
</dbReference>
<dbReference type="PANTHER" id="PTHR34265:SF1">
    <property type="entry name" value="TYPE III PANTOTHENATE KINASE"/>
    <property type="match status" value="1"/>
</dbReference>
<evidence type="ECO:0000256" key="14">
    <source>
        <dbReference type="ARBA" id="ARBA00038036"/>
    </source>
</evidence>
<evidence type="ECO:0000256" key="3">
    <source>
        <dbReference type="ARBA" id="ARBA00004496"/>
    </source>
</evidence>
<keyword evidence="8 16" id="KW-0808">Transferase</keyword>
<comment type="catalytic activity">
    <reaction evidence="1 16">
        <text>(R)-pantothenate + ATP = (R)-4'-phosphopantothenate + ADP + H(+)</text>
        <dbReference type="Rhea" id="RHEA:16373"/>
        <dbReference type="ChEBI" id="CHEBI:10986"/>
        <dbReference type="ChEBI" id="CHEBI:15378"/>
        <dbReference type="ChEBI" id="CHEBI:29032"/>
        <dbReference type="ChEBI" id="CHEBI:30616"/>
        <dbReference type="ChEBI" id="CHEBI:456216"/>
        <dbReference type="EC" id="2.7.1.33"/>
    </reaction>
</comment>
<evidence type="ECO:0000256" key="15">
    <source>
        <dbReference type="ARBA" id="ARBA00040883"/>
    </source>
</evidence>
<dbReference type="SUPFAM" id="SSF53067">
    <property type="entry name" value="Actin-like ATPase domain"/>
    <property type="match status" value="2"/>
</dbReference>
<dbReference type="RefSeq" id="WP_369855627.1">
    <property type="nucleotide sequence ID" value="NZ_JBBKTX010000034.1"/>
</dbReference>
<feature type="binding site" evidence="16">
    <location>
        <begin position="7"/>
        <end position="14"/>
    </location>
    <ligand>
        <name>ATP</name>
        <dbReference type="ChEBI" id="CHEBI:30616"/>
    </ligand>
</feature>
<dbReference type="CDD" id="cd24015">
    <property type="entry name" value="ASKHA_NBD_PanK-III"/>
    <property type="match status" value="1"/>
</dbReference>
<evidence type="ECO:0000256" key="9">
    <source>
        <dbReference type="ARBA" id="ARBA00022741"/>
    </source>
</evidence>
<evidence type="ECO:0000256" key="8">
    <source>
        <dbReference type="ARBA" id="ARBA00022679"/>
    </source>
</evidence>
<dbReference type="PANTHER" id="PTHR34265">
    <property type="entry name" value="TYPE III PANTOTHENATE KINASE"/>
    <property type="match status" value="1"/>
</dbReference>
<comment type="similarity">
    <text evidence="14 16">Belongs to the type III pantothenate kinase family.</text>
</comment>
<feature type="binding site" evidence="16">
    <location>
        <position position="171"/>
    </location>
    <ligand>
        <name>substrate</name>
    </ligand>
</feature>
<feature type="binding site" evidence="16">
    <location>
        <position position="85"/>
    </location>
    <ligand>
        <name>substrate</name>
    </ligand>
</feature>
<dbReference type="InterPro" id="IPR043129">
    <property type="entry name" value="ATPase_NBD"/>
</dbReference>
<reference evidence="17 18" key="1">
    <citation type="submission" date="2024-03" db="EMBL/GenBank/DDBJ databases">
        <title>High-quality draft genome sequence of Oceanobacter sp. wDCs-4.</title>
        <authorList>
            <person name="Dong C."/>
        </authorList>
    </citation>
    <scope>NUCLEOTIDE SEQUENCE [LARGE SCALE GENOMIC DNA]</scope>
    <source>
        <strain evidence="18">wDCs-4</strain>
    </source>
</reference>
<evidence type="ECO:0000256" key="6">
    <source>
        <dbReference type="ARBA" id="ARBA00012102"/>
    </source>
</evidence>
<protein>
    <recommendedName>
        <fullName evidence="15 16">Type III pantothenate kinase</fullName>
        <ecNumber evidence="6 16">2.7.1.33</ecNumber>
    </recommendedName>
    <alternativeName>
        <fullName evidence="16">PanK-III</fullName>
    </alternativeName>
    <alternativeName>
        <fullName evidence="16">Pantothenic acid kinase</fullName>
    </alternativeName>
</protein>
<keyword evidence="9 16" id="KW-0547">Nucleotide-binding</keyword>
<dbReference type="Gene3D" id="3.30.420.40">
    <property type="match status" value="2"/>
</dbReference>
<comment type="caution">
    <text evidence="17">The sequence shown here is derived from an EMBL/GenBank/DDBJ whole genome shotgun (WGS) entry which is preliminary data.</text>
</comment>
<dbReference type="Proteomes" id="UP001620597">
    <property type="component" value="Unassembled WGS sequence"/>
</dbReference>
<comment type="cofactor">
    <cofactor evidence="2">
        <name>K(+)</name>
        <dbReference type="ChEBI" id="CHEBI:29103"/>
    </cofactor>
</comment>
<feature type="active site" description="Proton acceptor" evidence="16">
    <location>
        <position position="94"/>
    </location>
</feature>
<proteinExistence type="inferred from homology"/>
<comment type="pathway">
    <text evidence="4 16">Cofactor biosynthesis; coenzyme A biosynthesis; CoA from (R)-pantothenate: step 1/5.</text>
</comment>
<keyword evidence="16" id="KW-0479">Metal-binding</keyword>
<evidence type="ECO:0000256" key="4">
    <source>
        <dbReference type="ARBA" id="ARBA00005225"/>
    </source>
</evidence>
<evidence type="ECO:0000256" key="1">
    <source>
        <dbReference type="ARBA" id="ARBA00001206"/>
    </source>
</evidence>
<feature type="binding site" evidence="16">
    <location>
        <begin position="92"/>
        <end position="95"/>
    </location>
    <ligand>
        <name>substrate</name>
    </ligand>
</feature>
<dbReference type="Pfam" id="PF03309">
    <property type="entry name" value="Pan_kinase"/>
    <property type="match status" value="1"/>
</dbReference>
<evidence type="ECO:0000256" key="7">
    <source>
        <dbReference type="ARBA" id="ARBA00022490"/>
    </source>
</evidence>
<dbReference type="InterPro" id="IPR004619">
    <property type="entry name" value="Type_III_PanK"/>
</dbReference>
<accession>A0ABW8NNM6</accession>
<organism evidence="17 18">
    <name type="scientific">Oceanobacter antarcticus</name>
    <dbReference type="NCBI Taxonomy" id="3133425"/>
    <lineage>
        <taxon>Bacteria</taxon>
        <taxon>Pseudomonadati</taxon>
        <taxon>Pseudomonadota</taxon>
        <taxon>Gammaproteobacteria</taxon>
        <taxon>Oceanospirillales</taxon>
        <taxon>Oceanospirillaceae</taxon>
        <taxon>Oceanobacter</taxon>
    </lineage>
</organism>
<evidence type="ECO:0000256" key="16">
    <source>
        <dbReference type="HAMAP-Rule" id="MF_01274"/>
    </source>
</evidence>
<dbReference type="EC" id="2.7.1.33" evidence="6 16"/>
<evidence type="ECO:0000313" key="17">
    <source>
        <dbReference type="EMBL" id="MFK4754595.1"/>
    </source>
</evidence>
<feature type="binding site" evidence="16">
    <location>
        <position position="114"/>
    </location>
    <ligand>
        <name>K(+)</name>
        <dbReference type="ChEBI" id="CHEBI:29103"/>
    </ligand>
</feature>
<feature type="binding site" evidence="16">
    <location>
        <position position="117"/>
    </location>
    <ligand>
        <name>ATP</name>
        <dbReference type="ChEBI" id="CHEBI:30616"/>
    </ligand>
</feature>
<dbReference type="EMBL" id="JBBKTX010000034">
    <property type="protein sequence ID" value="MFK4754595.1"/>
    <property type="molecule type" value="Genomic_DNA"/>
</dbReference>
<gene>
    <name evidence="16" type="primary">coaX</name>
    <name evidence="17" type="ORF">WG929_19495</name>
</gene>
<keyword evidence="7 16" id="KW-0963">Cytoplasm</keyword>
<evidence type="ECO:0000256" key="11">
    <source>
        <dbReference type="ARBA" id="ARBA00022840"/>
    </source>
</evidence>
<dbReference type="NCBIfam" id="TIGR00671">
    <property type="entry name" value="baf"/>
    <property type="match status" value="1"/>
</dbReference>
<evidence type="ECO:0000256" key="10">
    <source>
        <dbReference type="ARBA" id="ARBA00022777"/>
    </source>
</evidence>
<comment type="subunit">
    <text evidence="5 16">Homodimer.</text>
</comment>
<name>A0ABW8NNM6_9GAMM</name>